<reference evidence="10" key="1">
    <citation type="submission" date="2025-05" db="UniProtKB">
        <authorList>
            <consortium name="RefSeq"/>
        </authorList>
    </citation>
    <scope>NUCLEOTIDE SEQUENCE [LARGE SCALE GENOMIC DNA]</scope>
</reference>
<keyword evidence="7" id="KW-0168">Coated pit</keyword>
<evidence type="ECO:0000259" key="9">
    <source>
        <dbReference type="PROSITE" id="PS50942"/>
    </source>
</evidence>
<reference evidence="11" key="2">
    <citation type="submission" date="2025-08" db="UniProtKB">
        <authorList>
            <consortium name="RefSeq"/>
        </authorList>
    </citation>
    <scope>IDENTIFICATION</scope>
    <source>
        <tissue evidence="11">Leaf</tissue>
    </source>
</reference>
<evidence type="ECO:0000256" key="5">
    <source>
        <dbReference type="ARBA" id="ARBA00023034"/>
    </source>
</evidence>
<keyword evidence="6" id="KW-0472">Membrane</keyword>
<dbReference type="PROSITE" id="PS50942">
    <property type="entry name" value="ENTH"/>
    <property type="match status" value="1"/>
</dbReference>
<evidence type="ECO:0000256" key="4">
    <source>
        <dbReference type="ARBA" id="ARBA00022583"/>
    </source>
</evidence>
<evidence type="ECO:0000256" key="7">
    <source>
        <dbReference type="ARBA" id="ARBA00023176"/>
    </source>
</evidence>
<protein>
    <submittedName>
        <fullName evidence="11">Clathrin assembly protein At4g40080</fullName>
    </submittedName>
</protein>
<keyword evidence="4" id="KW-0254">Endocytosis</keyword>
<organism evidence="10 11">
    <name type="scientific">Rhodamnia argentea</name>
    <dbReference type="NCBI Taxonomy" id="178133"/>
    <lineage>
        <taxon>Eukaryota</taxon>
        <taxon>Viridiplantae</taxon>
        <taxon>Streptophyta</taxon>
        <taxon>Embryophyta</taxon>
        <taxon>Tracheophyta</taxon>
        <taxon>Spermatophyta</taxon>
        <taxon>Magnoliopsida</taxon>
        <taxon>eudicotyledons</taxon>
        <taxon>Gunneridae</taxon>
        <taxon>Pentapetalae</taxon>
        <taxon>rosids</taxon>
        <taxon>malvids</taxon>
        <taxon>Myrtales</taxon>
        <taxon>Myrtaceae</taxon>
        <taxon>Myrtoideae</taxon>
        <taxon>Myrteae</taxon>
        <taxon>Australasian group</taxon>
        <taxon>Rhodamnia</taxon>
    </lineage>
</organism>
<dbReference type="CDD" id="cd16987">
    <property type="entry name" value="ANTH_N_AP180_plant"/>
    <property type="match status" value="1"/>
</dbReference>
<evidence type="ECO:0000256" key="2">
    <source>
        <dbReference type="ARBA" id="ARBA00004555"/>
    </source>
</evidence>
<dbReference type="GO" id="GO:0072583">
    <property type="term" value="P:clathrin-dependent endocytosis"/>
    <property type="evidence" value="ECO:0007669"/>
    <property type="project" value="InterPro"/>
</dbReference>
<dbReference type="GO" id="GO:0005794">
    <property type="term" value="C:Golgi apparatus"/>
    <property type="evidence" value="ECO:0007669"/>
    <property type="project" value="UniProtKB-SubCell"/>
</dbReference>
<dbReference type="GO" id="GO:0030136">
    <property type="term" value="C:clathrin-coated vesicle"/>
    <property type="evidence" value="ECO:0007669"/>
    <property type="project" value="UniProtKB-SubCell"/>
</dbReference>
<dbReference type="Pfam" id="PF07651">
    <property type="entry name" value="ANTH"/>
    <property type="match status" value="1"/>
</dbReference>
<dbReference type="GO" id="GO:0000149">
    <property type="term" value="F:SNARE binding"/>
    <property type="evidence" value="ECO:0007669"/>
    <property type="project" value="TreeGrafter"/>
</dbReference>
<dbReference type="SUPFAM" id="SSF48464">
    <property type="entry name" value="ENTH/VHS domain"/>
    <property type="match status" value="1"/>
</dbReference>
<dbReference type="GO" id="GO:0048268">
    <property type="term" value="P:clathrin coat assembly"/>
    <property type="evidence" value="ECO:0007669"/>
    <property type="project" value="InterPro"/>
</dbReference>
<keyword evidence="8" id="KW-0968">Cytoplasmic vesicle</keyword>
<evidence type="ECO:0000313" key="11">
    <source>
        <dbReference type="RefSeq" id="XP_030542743.1"/>
    </source>
</evidence>
<keyword evidence="10" id="KW-1185">Reference proteome</keyword>
<comment type="subcellular location">
    <subcellularLocation>
        <location evidence="1">Cytoplasmic vesicle</location>
        <location evidence="1">Clathrin-coated vesicle</location>
    </subcellularLocation>
    <subcellularLocation>
        <location evidence="2">Golgi apparatus</location>
    </subcellularLocation>
    <subcellularLocation>
        <location evidence="3">Membrane</location>
        <location evidence="3">Clathrin-coated pit</location>
    </subcellularLocation>
</comment>
<dbReference type="GO" id="GO:0005545">
    <property type="term" value="F:1-phosphatidylinositol binding"/>
    <property type="evidence" value="ECO:0007669"/>
    <property type="project" value="TreeGrafter"/>
</dbReference>
<dbReference type="InterPro" id="IPR048050">
    <property type="entry name" value="ANTH_N_plant"/>
</dbReference>
<dbReference type="GO" id="GO:0005905">
    <property type="term" value="C:clathrin-coated pit"/>
    <property type="evidence" value="ECO:0007669"/>
    <property type="project" value="UniProtKB-SubCell"/>
</dbReference>
<name>A0A8B8Q8A0_9MYRT</name>
<dbReference type="OrthoDB" id="44015at2759"/>
<gene>
    <name evidence="11" type="primary">LOC115749874</name>
</gene>
<evidence type="ECO:0000256" key="3">
    <source>
        <dbReference type="ARBA" id="ARBA00004600"/>
    </source>
</evidence>
<dbReference type="GO" id="GO:0005546">
    <property type="term" value="F:phosphatidylinositol-4,5-bisphosphate binding"/>
    <property type="evidence" value="ECO:0007669"/>
    <property type="project" value="TreeGrafter"/>
</dbReference>
<dbReference type="InterPro" id="IPR008942">
    <property type="entry name" value="ENTH_VHS"/>
</dbReference>
<accession>A0A8B8Q8A0</accession>
<dbReference type="InterPro" id="IPR045192">
    <property type="entry name" value="AP180-like"/>
</dbReference>
<dbReference type="Gene3D" id="1.25.40.90">
    <property type="match status" value="1"/>
</dbReference>
<evidence type="ECO:0000256" key="6">
    <source>
        <dbReference type="ARBA" id="ARBA00023136"/>
    </source>
</evidence>
<dbReference type="GO" id="GO:0006900">
    <property type="term" value="P:vesicle budding from membrane"/>
    <property type="evidence" value="ECO:0007669"/>
    <property type="project" value="TreeGrafter"/>
</dbReference>
<sequence>MGQRKKLRDIVGAMKDRGSLVRASLSTKPAVSAARSTVIRATTHKSAAAPAEHRVAALLSLGLGSDITASACVRYLTGRLRRTRNAFVALKCLFALHSIMIHRSSHDRNLCLYSFSFEGKGFLNLLKFNDGFDREAKEYSSWVRWYAASLEQSLTASRALGYVLSSSSSLSPSSRSQVKSEYKREKIRAATSSDLIRELEVLVSCLEQVSDVPESLHLQKHDLVHGVVRSVCQDYRMIRREVFSRVEELGGDERLGSLSLGHLTRLLIALGRIEDYRAKLISLFANKANRDGLWDLIAQTEKKICGLIRGSDRGLMVVPGGAWQPRQDRFPSNALTTVW</sequence>
<dbReference type="GO" id="GO:0032050">
    <property type="term" value="F:clathrin heavy chain binding"/>
    <property type="evidence" value="ECO:0007669"/>
    <property type="project" value="TreeGrafter"/>
</dbReference>
<evidence type="ECO:0000256" key="8">
    <source>
        <dbReference type="ARBA" id="ARBA00023329"/>
    </source>
</evidence>
<dbReference type="AlphaFoldDB" id="A0A8B8Q8A0"/>
<dbReference type="PANTHER" id="PTHR22951">
    <property type="entry name" value="CLATHRIN ASSEMBLY PROTEIN"/>
    <property type="match status" value="1"/>
</dbReference>
<dbReference type="GeneID" id="115749874"/>
<feature type="domain" description="ENTH" evidence="9">
    <location>
        <begin position="26"/>
        <end position="164"/>
    </location>
</feature>
<dbReference type="Proteomes" id="UP000827889">
    <property type="component" value="Chromosome 2"/>
</dbReference>
<evidence type="ECO:0000256" key="1">
    <source>
        <dbReference type="ARBA" id="ARBA00004132"/>
    </source>
</evidence>
<dbReference type="InterPro" id="IPR011417">
    <property type="entry name" value="ANTH_dom"/>
</dbReference>
<dbReference type="RefSeq" id="XP_030542743.1">
    <property type="nucleotide sequence ID" value="XM_030686883.2"/>
</dbReference>
<dbReference type="PANTHER" id="PTHR22951:SF24">
    <property type="entry name" value="ENTH DOMAIN-CONTAINING PROTEIN"/>
    <property type="match status" value="1"/>
</dbReference>
<dbReference type="InterPro" id="IPR013809">
    <property type="entry name" value="ENTH"/>
</dbReference>
<proteinExistence type="predicted"/>
<evidence type="ECO:0000313" key="10">
    <source>
        <dbReference type="Proteomes" id="UP000827889"/>
    </source>
</evidence>
<keyword evidence="5" id="KW-0333">Golgi apparatus</keyword>
<dbReference type="KEGG" id="rarg:115749874"/>